<sequence length="223" mass="26181">MLEKDIKIEILRYLYKSEKHSVLVPEVTVSNRYGNRYEKFVRADILALNGDISIYEIKSEKDTLARLPHQISKYMEYANKVSVVVDEKFLKKLSLPDEVGVFVVSGKKMEKLKSPTQKEISKDSYLRYWWGIEFKKAFKGFQNVCYDSIIKAENSIKAEFSLEEIKAFTLFRLKERYLSESELIKKLVEQKKYNELFPKRIIEKKLQVTPISQMPYGIVKGVL</sequence>
<dbReference type="RefSeq" id="WP_171993857.1">
    <property type="nucleotide sequence ID" value="NZ_CP012542.1"/>
</dbReference>
<dbReference type="Proteomes" id="UP000503264">
    <property type="component" value="Chromosome"/>
</dbReference>
<gene>
    <name evidence="1" type="ORF">CMUC_1162</name>
</gene>
<dbReference type="NCBIfam" id="NF033832">
    <property type="entry name" value="sce7726_fam"/>
    <property type="match status" value="1"/>
</dbReference>
<evidence type="ECO:0000313" key="2">
    <source>
        <dbReference type="Proteomes" id="UP000503264"/>
    </source>
</evidence>
<dbReference type="AlphaFoldDB" id="A0A6G5QHF6"/>
<dbReference type="EMBL" id="CP012542">
    <property type="protein sequence ID" value="QCD44936.1"/>
    <property type="molecule type" value="Genomic_DNA"/>
</dbReference>
<evidence type="ECO:0008006" key="3">
    <source>
        <dbReference type="Google" id="ProtNLM"/>
    </source>
</evidence>
<keyword evidence="2" id="KW-1185">Reference proteome</keyword>
<accession>A0A6G5QHF6</accession>
<organism evidence="1 2">
    <name type="scientific">Campylobacter mucosalis CCUG 21559</name>
    <dbReference type="NCBI Taxonomy" id="1032067"/>
    <lineage>
        <taxon>Bacteria</taxon>
        <taxon>Pseudomonadati</taxon>
        <taxon>Campylobacterota</taxon>
        <taxon>Epsilonproteobacteria</taxon>
        <taxon>Campylobacterales</taxon>
        <taxon>Campylobacteraceae</taxon>
        <taxon>Campylobacter</taxon>
    </lineage>
</organism>
<dbReference type="InterPro" id="IPR047729">
    <property type="entry name" value="Sce7726-like"/>
</dbReference>
<protein>
    <recommendedName>
        <fullName evidence="3">Sce7726 family protein</fullName>
    </recommendedName>
</protein>
<reference evidence="1 2" key="1">
    <citation type="submission" date="2016-07" db="EMBL/GenBank/DDBJ databases">
        <title>Comparative genomics of the Campylobacter concisus group.</title>
        <authorList>
            <person name="Miller W.G."/>
            <person name="Yee E."/>
            <person name="Chapman M.H."/>
            <person name="Huynh S."/>
            <person name="Bono J.L."/>
            <person name="On S.L.W."/>
            <person name="StLeger J."/>
            <person name="Foster G."/>
            <person name="Parker C.T."/>
        </authorList>
    </citation>
    <scope>NUCLEOTIDE SEQUENCE [LARGE SCALE GENOMIC DNA]</scope>
    <source>
        <strain evidence="1 2">CCUG 21559</strain>
    </source>
</reference>
<evidence type="ECO:0000313" key="1">
    <source>
        <dbReference type="EMBL" id="QCD44936.1"/>
    </source>
</evidence>
<name>A0A6G5QHF6_9BACT</name>
<proteinExistence type="predicted"/>